<reference evidence="1" key="1">
    <citation type="submission" date="2025-08" db="UniProtKB">
        <authorList>
            <consortium name="Ensembl"/>
        </authorList>
    </citation>
    <scope>IDENTIFICATION</scope>
</reference>
<sequence>DQNYFYLLNTRRERERQRERQRERERERERERCLALTELENNKSIAIKAADKGGQRDFKTIGNSKWVLKWCDFTEGEKKILINEHPLRAFLDILPKIHKNPEQSPGRAIVSGIGSLTERISCFLDFHIKYFVPTLKCYVKDTSHFLLPLKDLPLIDSDVIICTSDIESLYKH</sequence>
<name>A0A3Q2PR52_FUNHE</name>
<keyword evidence="2" id="KW-1185">Reference proteome</keyword>
<evidence type="ECO:0000313" key="2">
    <source>
        <dbReference type="Proteomes" id="UP000265000"/>
    </source>
</evidence>
<dbReference type="PANTHER" id="PTHR21301:SF12">
    <property type="match status" value="1"/>
</dbReference>
<accession>A0A3Q2PR52</accession>
<protein>
    <submittedName>
        <fullName evidence="1">Uncharacterized protein</fullName>
    </submittedName>
</protein>
<evidence type="ECO:0000313" key="1">
    <source>
        <dbReference type="Ensembl" id="ENSFHEP00000015509.1"/>
    </source>
</evidence>
<dbReference type="Ensembl" id="ENSFHET00000023648.1">
    <property type="protein sequence ID" value="ENSFHEP00000015509.1"/>
    <property type="gene ID" value="ENSFHEG00000017141.1"/>
</dbReference>
<dbReference type="AlphaFoldDB" id="A0A3Q2PR52"/>
<dbReference type="Proteomes" id="UP000265000">
    <property type="component" value="Unplaced"/>
</dbReference>
<proteinExistence type="predicted"/>
<reference evidence="1" key="2">
    <citation type="submission" date="2025-09" db="UniProtKB">
        <authorList>
            <consortium name="Ensembl"/>
        </authorList>
    </citation>
    <scope>IDENTIFICATION</scope>
</reference>
<dbReference type="PANTHER" id="PTHR21301">
    <property type="entry name" value="REVERSE TRANSCRIPTASE"/>
    <property type="match status" value="1"/>
</dbReference>
<organism evidence="1 2">
    <name type="scientific">Fundulus heteroclitus</name>
    <name type="common">Killifish</name>
    <name type="synonym">Mummichog</name>
    <dbReference type="NCBI Taxonomy" id="8078"/>
    <lineage>
        <taxon>Eukaryota</taxon>
        <taxon>Metazoa</taxon>
        <taxon>Chordata</taxon>
        <taxon>Craniata</taxon>
        <taxon>Vertebrata</taxon>
        <taxon>Euteleostomi</taxon>
        <taxon>Actinopterygii</taxon>
        <taxon>Neopterygii</taxon>
        <taxon>Teleostei</taxon>
        <taxon>Neoteleostei</taxon>
        <taxon>Acanthomorphata</taxon>
        <taxon>Ovalentaria</taxon>
        <taxon>Atherinomorphae</taxon>
        <taxon>Cyprinodontiformes</taxon>
        <taxon>Fundulidae</taxon>
        <taxon>Fundulus</taxon>
    </lineage>
</organism>